<dbReference type="Gene3D" id="3.30.200.20">
    <property type="entry name" value="Phosphorylase Kinase, domain 1"/>
    <property type="match status" value="1"/>
</dbReference>
<dbReference type="GO" id="GO:0102193">
    <property type="term" value="F:protein-ribulosamine 3-kinase activity"/>
    <property type="evidence" value="ECO:0007669"/>
    <property type="project" value="UniProtKB-EC"/>
</dbReference>
<dbReference type="AlphaFoldDB" id="A0A1S3RBU0"/>
<comment type="catalytic activity">
    <reaction evidence="8">
        <text>N(6)-(D-psicosyl)-L-lysyl-[protein] + ATP = N(6)-(3-O-phospho-D-psicosyl)-L-lysyl-[protein] + ADP + H(+)</text>
        <dbReference type="Rhea" id="RHEA:61392"/>
        <dbReference type="Rhea" id="RHEA-COMP:15796"/>
        <dbReference type="Rhea" id="RHEA-COMP:15797"/>
        <dbReference type="ChEBI" id="CHEBI:15378"/>
        <dbReference type="ChEBI" id="CHEBI:30616"/>
        <dbReference type="ChEBI" id="CHEBI:144621"/>
        <dbReference type="ChEBI" id="CHEBI:144622"/>
        <dbReference type="ChEBI" id="CHEBI:456216"/>
    </reaction>
    <physiologicalReaction direction="left-to-right" evidence="8">
        <dbReference type="Rhea" id="RHEA:61393"/>
    </physiologicalReaction>
</comment>
<dbReference type="GO" id="GO:0005524">
    <property type="term" value="F:ATP binding"/>
    <property type="evidence" value="ECO:0007669"/>
    <property type="project" value="UniProtKB-KW"/>
</dbReference>
<dbReference type="STRING" id="8030.ENSSSAP00000032781"/>
<evidence type="ECO:0000256" key="6">
    <source>
        <dbReference type="ARBA" id="ARBA00022840"/>
    </source>
</evidence>
<evidence type="ECO:0000256" key="8">
    <source>
        <dbReference type="ARBA" id="ARBA00050767"/>
    </source>
</evidence>
<evidence type="ECO:0000256" key="1">
    <source>
        <dbReference type="ARBA" id="ARBA00009460"/>
    </source>
</evidence>
<keyword evidence="6" id="KW-0067">ATP-binding</keyword>
<dbReference type="GeneID" id="106601911"/>
<dbReference type="Proteomes" id="UP001652741">
    <property type="component" value="Chromosome ssa06"/>
</dbReference>
<dbReference type="OMA" id="RECDIAM"/>
<evidence type="ECO:0000256" key="3">
    <source>
        <dbReference type="ARBA" id="ARBA00022679"/>
    </source>
</evidence>
<gene>
    <name evidence="10" type="primary">LOC106601911</name>
</gene>
<dbReference type="PaxDb" id="8030-ENSSSAP00000032781"/>
<dbReference type="SUPFAM" id="SSF56112">
    <property type="entry name" value="Protein kinase-like (PK-like)"/>
    <property type="match status" value="1"/>
</dbReference>
<evidence type="ECO:0000256" key="7">
    <source>
        <dbReference type="ARBA" id="ARBA00048655"/>
    </source>
</evidence>
<dbReference type="InterPro" id="IPR016477">
    <property type="entry name" value="Fructo-/Ketosamine-3-kinase"/>
</dbReference>
<dbReference type="FunFam" id="3.30.200.20:FF:000264">
    <property type="entry name" value="Protein-ribulosamine 3-kinase, chloroplastic"/>
    <property type="match status" value="1"/>
</dbReference>
<dbReference type="Pfam" id="PF03881">
    <property type="entry name" value="Fructosamin_kin"/>
    <property type="match status" value="1"/>
</dbReference>
<comment type="similarity">
    <text evidence="1">Belongs to the fructosamine kinase family.</text>
</comment>
<keyword evidence="5" id="KW-0418">Kinase</keyword>
<dbReference type="Bgee" id="ENSSSAG00000040929">
    <property type="expression patterns" value="Expressed in camera-type eye and 26 other cell types or tissues"/>
</dbReference>
<evidence type="ECO:0000256" key="2">
    <source>
        <dbReference type="ARBA" id="ARBA00011961"/>
    </source>
</evidence>
<dbReference type="PANTHER" id="PTHR12149">
    <property type="entry name" value="FRUCTOSAMINE 3 KINASE-RELATED PROTEIN"/>
    <property type="match status" value="1"/>
</dbReference>
<keyword evidence="3" id="KW-0808">Transferase</keyword>
<accession>A0A1S3RBU0</accession>
<dbReference type="KEGG" id="sasa:106601911"/>
<dbReference type="InterPro" id="IPR011009">
    <property type="entry name" value="Kinase-like_dom_sf"/>
</dbReference>
<dbReference type="GO" id="GO:0005829">
    <property type="term" value="C:cytosol"/>
    <property type="evidence" value="ECO:0007669"/>
    <property type="project" value="UniProtKB-ARBA"/>
</dbReference>
<organism evidence="9 10">
    <name type="scientific">Salmo salar</name>
    <name type="common">Atlantic salmon</name>
    <dbReference type="NCBI Taxonomy" id="8030"/>
    <lineage>
        <taxon>Eukaryota</taxon>
        <taxon>Metazoa</taxon>
        <taxon>Chordata</taxon>
        <taxon>Craniata</taxon>
        <taxon>Vertebrata</taxon>
        <taxon>Euteleostomi</taxon>
        <taxon>Actinopterygii</taxon>
        <taxon>Neopterygii</taxon>
        <taxon>Teleostei</taxon>
        <taxon>Protacanthopterygii</taxon>
        <taxon>Salmoniformes</taxon>
        <taxon>Salmonidae</taxon>
        <taxon>Salmoninae</taxon>
        <taxon>Salmo</taxon>
    </lineage>
</organism>
<comment type="catalytic activity">
    <reaction evidence="7">
        <text>N(6)-D-ribulosyl-L-lysyl-[protein] + ATP = N(6)-(3-O-phospho-D-ribulosyl)-L-lysyl-[protein] + ADP + H(+)</text>
        <dbReference type="Rhea" id="RHEA:48432"/>
        <dbReference type="Rhea" id="RHEA-COMP:12103"/>
        <dbReference type="Rhea" id="RHEA-COMP:12104"/>
        <dbReference type="ChEBI" id="CHEBI:15378"/>
        <dbReference type="ChEBI" id="CHEBI:30616"/>
        <dbReference type="ChEBI" id="CHEBI:90418"/>
        <dbReference type="ChEBI" id="CHEBI:90420"/>
        <dbReference type="ChEBI" id="CHEBI:456216"/>
        <dbReference type="EC" id="2.7.1.172"/>
    </reaction>
    <physiologicalReaction direction="left-to-right" evidence="7">
        <dbReference type="Rhea" id="RHEA:48433"/>
    </physiologicalReaction>
</comment>
<dbReference type="Gene3D" id="3.90.1200.10">
    <property type="match status" value="1"/>
</dbReference>
<dbReference type="FunFam" id="3.90.1200.10:FF:000003">
    <property type="entry name" value="fructosamine-3-kinase isoform X1"/>
    <property type="match status" value="1"/>
</dbReference>
<dbReference type="EC" id="2.7.1.172" evidence="2"/>
<sequence length="391" mass="44421">MFAQIRSKSLQIQFFISYFIADGPGTKTLNHFLSFENKPRLLPPSCQNINRQLQEWESTLKKFGSQTITIGSSSSVWRASWRTAMEAQLKKELGTSMLKSTGHSGGGCISQGQSFDTDHGRVFVKINHKSQAKRMFDGELASLEAIVMTDTVKVPKPVKVIELDTGGAVFVMEHVDMRGLSRHSKQLGERLADLHLHNQRQRDRQNKDQQTVGKGADVPVIDQFGFQVPTCCGYLPQENEWQSDWVTFYSQHRLQHQLNMVEKSYGDREARELWSQLQLKIPQLFTDIEVFPALLHGDLWGGNVAECSDGPVIFDPASFYGHAEYELGIAGMFGGFSDSFYSGYHNKIPKAPGFEKRNQLYQLFHYLNHWNHFGGGYRGSSLRIMKDLVKY</sequence>
<evidence type="ECO:0000313" key="10">
    <source>
        <dbReference type="RefSeq" id="XP_014049820.1"/>
    </source>
</evidence>
<protein>
    <recommendedName>
        <fullName evidence="2">protein-ribulosamine 3-kinase</fullName>
        <ecNumber evidence="2">2.7.1.172</ecNumber>
    </recommendedName>
</protein>
<evidence type="ECO:0000256" key="4">
    <source>
        <dbReference type="ARBA" id="ARBA00022741"/>
    </source>
</evidence>
<name>A0A1S3RBU0_SALSA</name>
<keyword evidence="9" id="KW-1185">Reference proteome</keyword>
<proteinExistence type="inferred from homology"/>
<keyword evidence="4" id="KW-0547">Nucleotide-binding</keyword>
<dbReference type="GO" id="GO:0016301">
    <property type="term" value="F:kinase activity"/>
    <property type="evidence" value="ECO:0007669"/>
    <property type="project" value="UniProtKB-KW"/>
</dbReference>
<dbReference type="OrthoDB" id="5772781at2759"/>
<evidence type="ECO:0000313" key="9">
    <source>
        <dbReference type="Proteomes" id="UP001652741"/>
    </source>
</evidence>
<evidence type="ECO:0000256" key="5">
    <source>
        <dbReference type="ARBA" id="ARBA00022777"/>
    </source>
</evidence>
<dbReference type="PANTHER" id="PTHR12149:SF8">
    <property type="entry name" value="PROTEIN-RIBULOSAMINE 3-KINASE"/>
    <property type="match status" value="1"/>
</dbReference>
<dbReference type="RefSeq" id="XP_014049820.1">
    <property type="nucleotide sequence ID" value="XM_014194345.2"/>
</dbReference>
<reference evidence="10" key="1">
    <citation type="submission" date="2025-08" db="UniProtKB">
        <authorList>
            <consortium name="RefSeq"/>
        </authorList>
    </citation>
    <scope>IDENTIFICATION</scope>
</reference>